<dbReference type="OrthoDB" id="5427059at2759"/>
<proteinExistence type="predicted"/>
<organism evidence="1 2">
    <name type="scientific">Cudoniella acicularis</name>
    <dbReference type="NCBI Taxonomy" id="354080"/>
    <lineage>
        <taxon>Eukaryota</taxon>
        <taxon>Fungi</taxon>
        <taxon>Dikarya</taxon>
        <taxon>Ascomycota</taxon>
        <taxon>Pezizomycotina</taxon>
        <taxon>Leotiomycetes</taxon>
        <taxon>Helotiales</taxon>
        <taxon>Tricladiaceae</taxon>
        <taxon>Cudoniella</taxon>
    </lineage>
</organism>
<protein>
    <submittedName>
        <fullName evidence="1">Uncharacterized protein</fullName>
    </submittedName>
</protein>
<accession>A0A8H4RDT7</accession>
<dbReference type="Proteomes" id="UP000566819">
    <property type="component" value="Unassembled WGS sequence"/>
</dbReference>
<keyword evidence="2" id="KW-1185">Reference proteome</keyword>
<evidence type="ECO:0000313" key="1">
    <source>
        <dbReference type="EMBL" id="KAF4628264.1"/>
    </source>
</evidence>
<sequence>MASCDGETRINPSIPFHQPSKLLEELPTELQRMVLHASPTLGTLQSLVLSSPLYHQAYVSSRKSILSTVLRNELGSVWNDAAARLRGSKFPSTSDPEDDLAEITLIVNYEVGSKFPTDDVNPCDLPTLIEMARFHWKVLHIMSNFCKHSLLFHPLHKNVGACYQELSPSESRRIYRALYRLEIFCSLFEFGGNDRGYETSDYDGDEVQDIFLGKFGVWEIEEIACLRDYFYRYYYSTLETHIRQRREFADTRSYTETAESCVSLGLERMYELMTSTRSLKARLLDEMIDDASNIYPQLTRALQNYGNRLPRGNDDLDAHTNKNGMNFLGENEGPNVAWVWSVNNTFDMRYYHDKAAHLRFWGYVMWDLNRLEEWGILKLKPEDFKEFHVPEWNFVYIAEAARRARIIAKL</sequence>
<dbReference type="EMBL" id="JAAMPI010000836">
    <property type="protein sequence ID" value="KAF4628264.1"/>
    <property type="molecule type" value="Genomic_DNA"/>
</dbReference>
<gene>
    <name evidence="1" type="ORF">G7Y89_g9887</name>
</gene>
<comment type="caution">
    <text evidence="1">The sequence shown here is derived from an EMBL/GenBank/DDBJ whole genome shotgun (WGS) entry which is preliminary data.</text>
</comment>
<reference evidence="1 2" key="1">
    <citation type="submission" date="2020-03" db="EMBL/GenBank/DDBJ databases">
        <title>Draft Genome Sequence of Cudoniella acicularis.</title>
        <authorList>
            <person name="Buettner E."/>
            <person name="Kellner H."/>
        </authorList>
    </citation>
    <scope>NUCLEOTIDE SEQUENCE [LARGE SCALE GENOMIC DNA]</scope>
    <source>
        <strain evidence="1 2">DSM 108380</strain>
    </source>
</reference>
<evidence type="ECO:0000313" key="2">
    <source>
        <dbReference type="Proteomes" id="UP000566819"/>
    </source>
</evidence>
<dbReference type="AlphaFoldDB" id="A0A8H4RDT7"/>
<name>A0A8H4RDT7_9HELO</name>